<feature type="transmembrane region" description="Helical" evidence="8">
    <location>
        <begin position="212"/>
        <end position="234"/>
    </location>
</feature>
<comment type="subcellular location">
    <subcellularLocation>
        <location evidence="1">Cell membrane</location>
        <topology evidence="1">Multi-pass membrane protein</topology>
    </subcellularLocation>
</comment>
<feature type="transmembrane region" description="Helical" evidence="8">
    <location>
        <begin position="41"/>
        <end position="65"/>
    </location>
</feature>
<dbReference type="InterPro" id="IPR000620">
    <property type="entry name" value="EamA_dom"/>
</dbReference>
<feature type="transmembrane region" description="Helical" evidence="8">
    <location>
        <begin position="101"/>
        <end position="119"/>
    </location>
</feature>
<keyword evidence="6 8" id="KW-1133">Transmembrane helix</keyword>
<feature type="transmembrane region" description="Helical" evidence="8">
    <location>
        <begin position="270"/>
        <end position="288"/>
    </location>
</feature>
<dbReference type="AlphaFoldDB" id="A0A2T4JGA4"/>
<evidence type="ECO:0000259" key="9">
    <source>
        <dbReference type="Pfam" id="PF00892"/>
    </source>
</evidence>
<evidence type="ECO:0000256" key="5">
    <source>
        <dbReference type="ARBA" id="ARBA00022692"/>
    </source>
</evidence>
<feature type="transmembrane region" description="Helical" evidence="8">
    <location>
        <begin position="125"/>
        <end position="156"/>
    </location>
</feature>
<dbReference type="InterPro" id="IPR050638">
    <property type="entry name" value="AA-Vitamin_Transporters"/>
</dbReference>
<sequence>MNEATKGFWAMVAACVVWGLSPLFYKLLAEVPPLEVLSHRTLWSLAFFGAVLAVQGQLGALWAALRGRGGLVIVFAALMISVNWFLFIFSVQSGRAIEASLGYYIFPLVAVLIGVLGFGERLGRVQALAVGLAGLAVVTLSLGLGAAPWIALMLAASFGLYGMVKKHLAVAPVVSVAAEVLVLAPLALLWLGGLHAGLWADARPGAVFGQEAGTSLLLALSGVLTGGPLMLFAYAARRVRMTTVGLVQYLNPTLQFACATLVFAEPFTRWHAVAFGLIWLALAIYSAASLRQPKAVARPASSAATSGTSTR</sequence>
<feature type="transmembrane region" description="Helical" evidence="8">
    <location>
        <begin position="168"/>
        <end position="192"/>
    </location>
</feature>
<comment type="caution">
    <text evidence="10">The sequence shown here is derived from an EMBL/GenBank/DDBJ whole genome shotgun (WGS) entry which is preliminary data.</text>
</comment>
<keyword evidence="5 8" id="KW-0812">Transmembrane</keyword>
<evidence type="ECO:0000256" key="1">
    <source>
        <dbReference type="ARBA" id="ARBA00004651"/>
    </source>
</evidence>
<dbReference type="RefSeq" id="WP_107325556.1">
    <property type="nucleotide sequence ID" value="NZ_NHSP01000048.1"/>
</dbReference>
<dbReference type="GO" id="GO:0005886">
    <property type="term" value="C:plasma membrane"/>
    <property type="evidence" value="ECO:0007669"/>
    <property type="project" value="UniProtKB-SubCell"/>
</dbReference>
<evidence type="ECO:0000313" key="10">
    <source>
        <dbReference type="EMBL" id="PTE16945.1"/>
    </source>
</evidence>
<name>A0A2T4JGA4_9RHOB</name>
<feature type="domain" description="EamA" evidence="9">
    <location>
        <begin position="6"/>
        <end position="141"/>
    </location>
</feature>
<evidence type="ECO:0000313" key="11">
    <source>
        <dbReference type="Proteomes" id="UP000241899"/>
    </source>
</evidence>
<dbReference type="InterPro" id="IPR037185">
    <property type="entry name" value="EmrE-like"/>
</dbReference>
<comment type="similarity">
    <text evidence="2">Belongs to the EamA transporter family.</text>
</comment>
<accession>A0A2T4JGA4</accession>
<organism evidence="10 11">
    <name type="scientific">Phaeovulum veldkampii DSM 11550</name>
    <dbReference type="NCBI Taxonomy" id="1185920"/>
    <lineage>
        <taxon>Bacteria</taxon>
        <taxon>Pseudomonadati</taxon>
        <taxon>Pseudomonadota</taxon>
        <taxon>Alphaproteobacteria</taxon>
        <taxon>Rhodobacterales</taxon>
        <taxon>Paracoccaceae</taxon>
        <taxon>Phaeovulum</taxon>
    </lineage>
</organism>
<feature type="transmembrane region" description="Helical" evidence="8">
    <location>
        <begin position="6"/>
        <end position="29"/>
    </location>
</feature>
<proteinExistence type="inferred from homology"/>
<evidence type="ECO:0000256" key="3">
    <source>
        <dbReference type="ARBA" id="ARBA00022448"/>
    </source>
</evidence>
<keyword evidence="11" id="KW-1185">Reference proteome</keyword>
<evidence type="ECO:0000256" key="6">
    <source>
        <dbReference type="ARBA" id="ARBA00022989"/>
    </source>
</evidence>
<keyword evidence="4" id="KW-1003">Cell membrane</keyword>
<evidence type="ECO:0000256" key="8">
    <source>
        <dbReference type="SAM" id="Phobius"/>
    </source>
</evidence>
<evidence type="ECO:0000256" key="4">
    <source>
        <dbReference type="ARBA" id="ARBA00022475"/>
    </source>
</evidence>
<dbReference type="NCBIfam" id="TIGR00688">
    <property type="entry name" value="rarD"/>
    <property type="match status" value="1"/>
</dbReference>
<gene>
    <name evidence="10" type="primary">rarD</name>
    <name evidence="10" type="ORF">C5F46_11815</name>
</gene>
<evidence type="ECO:0000256" key="2">
    <source>
        <dbReference type="ARBA" id="ARBA00007362"/>
    </source>
</evidence>
<dbReference type="PANTHER" id="PTHR32322:SF18">
    <property type="entry name" value="S-ADENOSYLMETHIONINE_S-ADENOSYLHOMOCYSTEINE TRANSPORTER"/>
    <property type="match status" value="1"/>
</dbReference>
<keyword evidence="7 8" id="KW-0472">Membrane</keyword>
<dbReference type="EMBL" id="PZKF01000028">
    <property type="protein sequence ID" value="PTE16945.1"/>
    <property type="molecule type" value="Genomic_DNA"/>
</dbReference>
<reference evidence="10 11" key="1">
    <citation type="submission" date="2018-03" db="EMBL/GenBank/DDBJ databases">
        <title>Rhodobacter veldkampii.</title>
        <authorList>
            <person name="Meyer T.E."/>
            <person name="Miller S."/>
            <person name="Lodha T."/>
            <person name="Gandham S."/>
            <person name="Chintalapati S."/>
            <person name="Chintalapati V.R."/>
        </authorList>
    </citation>
    <scope>NUCLEOTIDE SEQUENCE [LARGE SCALE GENOMIC DNA]</scope>
    <source>
        <strain evidence="10 11">DSM 11550</strain>
    </source>
</reference>
<feature type="domain" description="EamA" evidence="9">
    <location>
        <begin position="150"/>
        <end position="285"/>
    </location>
</feature>
<protein>
    <submittedName>
        <fullName evidence="10">EamA family transporter RarD</fullName>
    </submittedName>
</protein>
<dbReference type="Proteomes" id="UP000241899">
    <property type="component" value="Unassembled WGS sequence"/>
</dbReference>
<keyword evidence="3" id="KW-0813">Transport</keyword>
<dbReference type="InterPro" id="IPR004626">
    <property type="entry name" value="RarD"/>
</dbReference>
<evidence type="ECO:0000256" key="7">
    <source>
        <dbReference type="ARBA" id="ARBA00023136"/>
    </source>
</evidence>
<dbReference type="PANTHER" id="PTHR32322">
    <property type="entry name" value="INNER MEMBRANE TRANSPORTER"/>
    <property type="match status" value="1"/>
</dbReference>
<dbReference type="SUPFAM" id="SSF103481">
    <property type="entry name" value="Multidrug resistance efflux transporter EmrE"/>
    <property type="match status" value="2"/>
</dbReference>
<dbReference type="OrthoDB" id="369870at2"/>
<feature type="transmembrane region" description="Helical" evidence="8">
    <location>
        <begin position="71"/>
        <end position="89"/>
    </location>
</feature>
<dbReference type="Pfam" id="PF00892">
    <property type="entry name" value="EamA"/>
    <property type="match status" value="2"/>
</dbReference>